<accession>A0A8H3ICD5</accession>
<dbReference type="Gene3D" id="3.30.450.150">
    <property type="entry name" value="Haem-degrading domain"/>
    <property type="match status" value="1"/>
</dbReference>
<evidence type="ECO:0000313" key="2">
    <source>
        <dbReference type="Proteomes" id="UP000664169"/>
    </source>
</evidence>
<dbReference type="PANTHER" id="PTHR34309:SF1">
    <property type="entry name" value="PROTEIN GLCG"/>
    <property type="match status" value="1"/>
</dbReference>
<dbReference type="PANTHER" id="PTHR34309">
    <property type="entry name" value="SLR1406 PROTEIN"/>
    <property type="match status" value="1"/>
</dbReference>
<protein>
    <submittedName>
        <fullName evidence="1">Uncharacterized protein</fullName>
    </submittedName>
</protein>
<keyword evidence="2" id="KW-1185">Reference proteome</keyword>
<dbReference type="Proteomes" id="UP000664169">
    <property type="component" value="Unassembled WGS sequence"/>
</dbReference>
<dbReference type="Pfam" id="PF03928">
    <property type="entry name" value="HbpS-like"/>
    <property type="match status" value="1"/>
</dbReference>
<reference evidence="1" key="1">
    <citation type="submission" date="2021-03" db="EMBL/GenBank/DDBJ databases">
        <authorList>
            <person name="Tagirdzhanova G."/>
        </authorList>
    </citation>
    <scope>NUCLEOTIDE SEQUENCE</scope>
</reference>
<dbReference type="AlphaFoldDB" id="A0A8H3ICD5"/>
<comment type="caution">
    <text evidence="1">The sequence shown here is derived from an EMBL/GenBank/DDBJ whole genome shotgun (WGS) entry which is preliminary data.</text>
</comment>
<dbReference type="InterPro" id="IPR052517">
    <property type="entry name" value="GlcG_carb_metab_protein"/>
</dbReference>
<sequence length="158" mass="16208">MPSSDPALSHTPNITLSAAEAALAACKAQSRQIGVPMNIAIVDTTLYLLAFSRMPGAKLTSIDIAINKAFTAAGHREGTHTYKDKATVSGAPMVGVHNSNSGRFTTIGGGLPIKVDGVVVGAIGCSTGTPAQDQQVAQAGVDAVLELLGRERKIEAKL</sequence>
<name>A0A8H3ICD5_9LECA</name>
<dbReference type="EMBL" id="CAJPDQ010000010">
    <property type="protein sequence ID" value="CAF9915550.1"/>
    <property type="molecule type" value="Genomic_DNA"/>
</dbReference>
<dbReference type="SUPFAM" id="SSF143744">
    <property type="entry name" value="GlcG-like"/>
    <property type="match status" value="1"/>
</dbReference>
<organism evidence="1 2">
    <name type="scientific">Gomphillus americanus</name>
    <dbReference type="NCBI Taxonomy" id="1940652"/>
    <lineage>
        <taxon>Eukaryota</taxon>
        <taxon>Fungi</taxon>
        <taxon>Dikarya</taxon>
        <taxon>Ascomycota</taxon>
        <taxon>Pezizomycotina</taxon>
        <taxon>Lecanoromycetes</taxon>
        <taxon>OSLEUM clade</taxon>
        <taxon>Ostropomycetidae</taxon>
        <taxon>Ostropales</taxon>
        <taxon>Graphidaceae</taxon>
        <taxon>Gomphilloideae</taxon>
        <taxon>Gomphillus</taxon>
    </lineage>
</organism>
<proteinExistence type="predicted"/>
<dbReference type="OrthoDB" id="2276076at2759"/>
<gene>
    <name evidence="1" type="ORF">GOMPHAMPRED_000790</name>
</gene>
<evidence type="ECO:0000313" key="1">
    <source>
        <dbReference type="EMBL" id="CAF9915550.1"/>
    </source>
</evidence>
<dbReference type="InterPro" id="IPR038084">
    <property type="entry name" value="PduO/GlcC-like_sf"/>
</dbReference>
<dbReference type="InterPro" id="IPR005624">
    <property type="entry name" value="PduO/GlcC-like"/>
</dbReference>